<reference evidence="4" key="1">
    <citation type="journal article" date="2020" name="Stud. Mycol.">
        <title>101 Dothideomycetes genomes: a test case for predicting lifestyles and emergence of pathogens.</title>
        <authorList>
            <person name="Haridas S."/>
            <person name="Albert R."/>
            <person name="Binder M."/>
            <person name="Bloem J."/>
            <person name="Labutti K."/>
            <person name="Salamov A."/>
            <person name="Andreopoulos B."/>
            <person name="Baker S."/>
            <person name="Barry K."/>
            <person name="Bills G."/>
            <person name="Bluhm B."/>
            <person name="Cannon C."/>
            <person name="Castanera R."/>
            <person name="Culley D."/>
            <person name="Daum C."/>
            <person name="Ezra D."/>
            <person name="Gonzalez J."/>
            <person name="Henrissat B."/>
            <person name="Kuo A."/>
            <person name="Liang C."/>
            <person name="Lipzen A."/>
            <person name="Lutzoni F."/>
            <person name="Magnuson J."/>
            <person name="Mondo S."/>
            <person name="Nolan M."/>
            <person name="Ohm R."/>
            <person name="Pangilinan J."/>
            <person name="Park H.-J."/>
            <person name="Ramirez L."/>
            <person name="Alfaro M."/>
            <person name="Sun H."/>
            <person name="Tritt A."/>
            <person name="Yoshinaga Y."/>
            <person name="Zwiers L.-H."/>
            <person name="Turgeon B."/>
            <person name="Goodwin S."/>
            <person name="Spatafora J."/>
            <person name="Crous P."/>
            <person name="Grigoriev I."/>
        </authorList>
    </citation>
    <scope>NUCLEOTIDE SEQUENCE</scope>
    <source>
        <strain evidence="4">Tuck. ex Michener</strain>
    </source>
</reference>
<dbReference type="SUPFAM" id="SSF48403">
    <property type="entry name" value="Ankyrin repeat"/>
    <property type="match status" value="1"/>
</dbReference>
<evidence type="ECO:0000256" key="1">
    <source>
        <dbReference type="ARBA" id="ARBA00022737"/>
    </source>
</evidence>
<dbReference type="GO" id="GO:0051059">
    <property type="term" value="F:NF-kappaB binding"/>
    <property type="evidence" value="ECO:0007669"/>
    <property type="project" value="TreeGrafter"/>
</dbReference>
<dbReference type="GO" id="GO:0071356">
    <property type="term" value="P:cellular response to tumor necrosis factor"/>
    <property type="evidence" value="ECO:0007669"/>
    <property type="project" value="TreeGrafter"/>
</dbReference>
<dbReference type="InterPro" id="IPR002110">
    <property type="entry name" value="Ankyrin_rpt"/>
</dbReference>
<evidence type="ECO:0000256" key="3">
    <source>
        <dbReference type="PROSITE-ProRule" id="PRU00023"/>
    </source>
</evidence>
<dbReference type="Pfam" id="PF00023">
    <property type="entry name" value="Ank"/>
    <property type="match status" value="1"/>
</dbReference>
<evidence type="ECO:0000256" key="2">
    <source>
        <dbReference type="ARBA" id="ARBA00023043"/>
    </source>
</evidence>
<organism evidence="4 5">
    <name type="scientific">Viridothelium virens</name>
    <name type="common">Speckled blister lichen</name>
    <name type="synonym">Trypethelium virens</name>
    <dbReference type="NCBI Taxonomy" id="1048519"/>
    <lineage>
        <taxon>Eukaryota</taxon>
        <taxon>Fungi</taxon>
        <taxon>Dikarya</taxon>
        <taxon>Ascomycota</taxon>
        <taxon>Pezizomycotina</taxon>
        <taxon>Dothideomycetes</taxon>
        <taxon>Dothideomycetes incertae sedis</taxon>
        <taxon>Trypetheliales</taxon>
        <taxon>Trypetheliaceae</taxon>
        <taxon>Viridothelium</taxon>
    </lineage>
</organism>
<evidence type="ECO:0000313" key="5">
    <source>
        <dbReference type="Proteomes" id="UP000800092"/>
    </source>
</evidence>
<name>A0A6A6HG80_VIRVR</name>
<proteinExistence type="predicted"/>
<dbReference type="Proteomes" id="UP000800092">
    <property type="component" value="Unassembled WGS sequence"/>
</dbReference>
<dbReference type="GO" id="GO:0005829">
    <property type="term" value="C:cytosol"/>
    <property type="evidence" value="ECO:0007669"/>
    <property type="project" value="TreeGrafter"/>
</dbReference>
<sequence>MLSKAYKSHSAALKLLVEFGAVVEIPWLQNLENFAGHYDKYLFITLRGGGGPLNGAITIEDNLLLEKLLKDGFFHDDYYSIKEEHSNMVQSWRTPLQFAVDSGNCKATNLLLKHGANINAPAYPDDGSTALQCAAQKGDLNMALDLLQLGAHINAPAAKSEGHTALECAALEGHLDLAQLLINNNSEIPNLRQDCKRASRIAKSKRHSVLATMLENHACKLAERLGVDHTDEIDNMCACDLNRISDPSCEKCHPLAQRSYYYPVHWEF</sequence>
<dbReference type="AlphaFoldDB" id="A0A6A6HG80"/>
<feature type="repeat" description="ANK" evidence="3">
    <location>
        <begin position="91"/>
        <end position="123"/>
    </location>
</feature>
<dbReference type="PROSITE" id="PS50088">
    <property type="entry name" value="ANK_REPEAT"/>
    <property type="match status" value="3"/>
</dbReference>
<dbReference type="InterPro" id="IPR051070">
    <property type="entry name" value="NF-kappa-B_inhibitor"/>
</dbReference>
<dbReference type="PANTHER" id="PTHR46680">
    <property type="entry name" value="NF-KAPPA-B INHIBITOR ALPHA"/>
    <property type="match status" value="1"/>
</dbReference>
<dbReference type="SMART" id="SM00248">
    <property type="entry name" value="ANK"/>
    <property type="match status" value="3"/>
</dbReference>
<feature type="repeat" description="ANK" evidence="3">
    <location>
        <begin position="161"/>
        <end position="193"/>
    </location>
</feature>
<keyword evidence="5" id="KW-1185">Reference proteome</keyword>
<accession>A0A6A6HG80</accession>
<dbReference type="Gene3D" id="1.25.40.20">
    <property type="entry name" value="Ankyrin repeat-containing domain"/>
    <property type="match status" value="1"/>
</dbReference>
<dbReference type="EMBL" id="ML991782">
    <property type="protein sequence ID" value="KAF2236951.1"/>
    <property type="molecule type" value="Genomic_DNA"/>
</dbReference>
<keyword evidence="2 3" id="KW-0040">ANK repeat</keyword>
<dbReference type="PANTHER" id="PTHR46680:SF3">
    <property type="entry name" value="NF-KAPPA-B INHIBITOR CACTUS"/>
    <property type="match status" value="1"/>
</dbReference>
<protein>
    <submittedName>
        <fullName evidence="4">Ankyrin</fullName>
    </submittedName>
</protein>
<evidence type="ECO:0000313" key="4">
    <source>
        <dbReference type="EMBL" id="KAF2236951.1"/>
    </source>
</evidence>
<dbReference type="PROSITE" id="PS50297">
    <property type="entry name" value="ANK_REP_REGION"/>
    <property type="match status" value="3"/>
</dbReference>
<dbReference type="Pfam" id="PF12796">
    <property type="entry name" value="Ank_2"/>
    <property type="match status" value="1"/>
</dbReference>
<dbReference type="InterPro" id="IPR036770">
    <property type="entry name" value="Ankyrin_rpt-contain_sf"/>
</dbReference>
<keyword evidence="1" id="KW-0677">Repeat</keyword>
<dbReference type="OrthoDB" id="539213at2759"/>
<gene>
    <name evidence="4" type="ORF">EV356DRAFT_497216</name>
</gene>
<feature type="repeat" description="ANK" evidence="3">
    <location>
        <begin position="126"/>
        <end position="158"/>
    </location>
</feature>